<evidence type="ECO:0000313" key="6">
    <source>
        <dbReference type="EMBL" id="VDN28118.1"/>
    </source>
</evidence>
<organism evidence="8">
    <name type="scientific">Gongylonema pulchrum</name>
    <dbReference type="NCBI Taxonomy" id="637853"/>
    <lineage>
        <taxon>Eukaryota</taxon>
        <taxon>Metazoa</taxon>
        <taxon>Ecdysozoa</taxon>
        <taxon>Nematoda</taxon>
        <taxon>Chromadorea</taxon>
        <taxon>Rhabditida</taxon>
        <taxon>Spirurina</taxon>
        <taxon>Spiruromorpha</taxon>
        <taxon>Spiruroidea</taxon>
        <taxon>Gongylonematidae</taxon>
        <taxon>Gongylonema</taxon>
    </lineage>
</organism>
<evidence type="ECO:0000256" key="2">
    <source>
        <dbReference type="ARBA" id="ARBA00006524"/>
    </source>
</evidence>
<feature type="region of interest" description="Disordered" evidence="5">
    <location>
        <begin position="75"/>
        <end position="135"/>
    </location>
</feature>
<keyword evidence="4" id="KW-0698">rRNA processing</keyword>
<dbReference type="PANTHER" id="PTHR21250">
    <property type="entry name" value="PRE-RRNA-PROCESSING PROTEIN TSR2 HOMOLOG"/>
    <property type="match status" value="1"/>
</dbReference>
<reference evidence="6 7" key="2">
    <citation type="submission" date="2018-11" db="EMBL/GenBank/DDBJ databases">
        <authorList>
            <consortium name="Pathogen Informatics"/>
        </authorList>
    </citation>
    <scope>NUCLEOTIDE SEQUENCE [LARGE SCALE GENOMIC DNA]</scope>
</reference>
<dbReference type="OrthoDB" id="263560at2759"/>
<gene>
    <name evidence="6" type="ORF">GPUH_LOCUS16558</name>
</gene>
<evidence type="ECO:0000313" key="7">
    <source>
        <dbReference type="Proteomes" id="UP000271098"/>
    </source>
</evidence>
<reference evidence="8" key="1">
    <citation type="submission" date="2016-06" db="UniProtKB">
        <authorList>
            <consortium name="WormBaseParasite"/>
        </authorList>
    </citation>
    <scope>IDENTIFICATION</scope>
</reference>
<dbReference type="Proteomes" id="UP000271098">
    <property type="component" value="Unassembled WGS sequence"/>
</dbReference>
<keyword evidence="7" id="KW-1185">Reference proteome</keyword>
<comment type="similarity">
    <text evidence="2">Belongs to the TSR2 family.</text>
</comment>
<dbReference type="AlphaFoldDB" id="A0A183E6G6"/>
<dbReference type="WBParaSite" id="GPUH_0001657901-mRNA-1">
    <property type="protein sequence ID" value="GPUH_0001657901-mRNA-1"/>
    <property type="gene ID" value="GPUH_0001657901"/>
</dbReference>
<evidence type="ECO:0000256" key="3">
    <source>
        <dbReference type="ARBA" id="ARBA00017551"/>
    </source>
</evidence>
<dbReference type="GO" id="GO:0006364">
    <property type="term" value="P:rRNA processing"/>
    <property type="evidence" value="ECO:0007669"/>
    <property type="project" value="UniProtKB-KW"/>
</dbReference>
<dbReference type="InterPro" id="IPR019398">
    <property type="entry name" value="Pre-rRNA_process_TSR2"/>
</dbReference>
<evidence type="ECO:0000256" key="5">
    <source>
        <dbReference type="SAM" id="MobiDB-lite"/>
    </source>
</evidence>
<protein>
    <recommendedName>
        <fullName evidence="3">Pre-rRNA-processing protein TSR2 homolog</fullName>
    </recommendedName>
</protein>
<sequence length="135" mass="15371">MKTFKVLADYVLKTKNLQEESLVEWISEILDEEFDLLMEDNSTDWIAASLLKCRDWLVRGQKAEFEEFLSKLPPDSAVESAKAQSRVADSAADEESSEGEDPVQESEQETATHRPSRTTECDEDGWTVVTRGRRL</sequence>
<feature type="compositionally biased region" description="Acidic residues" evidence="5">
    <location>
        <begin position="91"/>
        <end position="108"/>
    </location>
</feature>
<dbReference type="Pfam" id="PF10273">
    <property type="entry name" value="WGG"/>
    <property type="match status" value="1"/>
</dbReference>
<proteinExistence type="inferred from homology"/>
<evidence type="ECO:0000256" key="4">
    <source>
        <dbReference type="ARBA" id="ARBA00022552"/>
    </source>
</evidence>
<accession>A0A183E6G6</accession>
<evidence type="ECO:0000313" key="8">
    <source>
        <dbReference type="WBParaSite" id="GPUH_0001657901-mRNA-1"/>
    </source>
</evidence>
<comment type="function">
    <text evidence="1">May be involved in 20S pre-rRNA processing.</text>
</comment>
<name>A0A183E6G6_9BILA</name>
<dbReference type="EMBL" id="UYRT01083918">
    <property type="protein sequence ID" value="VDN28118.1"/>
    <property type="molecule type" value="Genomic_DNA"/>
</dbReference>
<evidence type="ECO:0000256" key="1">
    <source>
        <dbReference type="ARBA" id="ARBA00002210"/>
    </source>
</evidence>